<proteinExistence type="predicted"/>
<dbReference type="GO" id="GO:0003995">
    <property type="term" value="F:acyl-CoA dehydrogenase activity"/>
    <property type="evidence" value="ECO:0007669"/>
    <property type="project" value="TreeGrafter"/>
</dbReference>
<dbReference type="Pfam" id="PF02771">
    <property type="entry name" value="Acyl-CoA_dh_N"/>
    <property type="match status" value="1"/>
</dbReference>
<organism evidence="2 3">
    <name type="scientific">Candidatus Nesterenkonia stercoripullorum</name>
    <dbReference type="NCBI Taxonomy" id="2838701"/>
    <lineage>
        <taxon>Bacteria</taxon>
        <taxon>Bacillati</taxon>
        <taxon>Actinomycetota</taxon>
        <taxon>Actinomycetes</taxon>
        <taxon>Micrococcales</taxon>
        <taxon>Micrococcaceae</taxon>
        <taxon>Nesterenkonia</taxon>
    </lineage>
</organism>
<evidence type="ECO:0000313" key="3">
    <source>
        <dbReference type="Proteomes" id="UP000824151"/>
    </source>
</evidence>
<evidence type="ECO:0000259" key="1">
    <source>
        <dbReference type="Pfam" id="PF02771"/>
    </source>
</evidence>
<dbReference type="InterPro" id="IPR046373">
    <property type="entry name" value="Acyl-CoA_Oxase/DH_mid-dom_sf"/>
</dbReference>
<protein>
    <submittedName>
        <fullName evidence="2">Acyl-CoA/acyl-ACP dehydrogenase</fullName>
    </submittedName>
</protein>
<dbReference type="PANTHER" id="PTHR43884:SF12">
    <property type="entry name" value="ISOVALERYL-COA DEHYDROGENASE, MITOCHONDRIAL-RELATED"/>
    <property type="match status" value="1"/>
</dbReference>
<dbReference type="EMBL" id="DXGD01000242">
    <property type="protein sequence ID" value="HIW99798.1"/>
    <property type="molecule type" value="Genomic_DNA"/>
</dbReference>
<dbReference type="InterPro" id="IPR037069">
    <property type="entry name" value="AcylCoA_DH/ox_N_sf"/>
</dbReference>
<dbReference type="InterPro" id="IPR013786">
    <property type="entry name" value="AcylCoA_DH/ox_N"/>
</dbReference>
<comment type="caution">
    <text evidence="2">The sequence shown here is derived from an EMBL/GenBank/DDBJ whole genome shotgun (WGS) entry which is preliminary data.</text>
</comment>
<reference evidence="2" key="1">
    <citation type="journal article" date="2021" name="PeerJ">
        <title>Extensive microbial diversity within the chicken gut microbiome revealed by metagenomics and culture.</title>
        <authorList>
            <person name="Gilroy R."/>
            <person name="Ravi A."/>
            <person name="Getino M."/>
            <person name="Pursley I."/>
            <person name="Horton D.L."/>
            <person name="Alikhan N.F."/>
            <person name="Baker D."/>
            <person name="Gharbi K."/>
            <person name="Hall N."/>
            <person name="Watson M."/>
            <person name="Adriaenssens E.M."/>
            <person name="Foster-Nyarko E."/>
            <person name="Jarju S."/>
            <person name="Secka A."/>
            <person name="Antonio M."/>
            <person name="Oren A."/>
            <person name="Chaudhuri R.R."/>
            <person name="La Ragione R."/>
            <person name="Hildebrand F."/>
            <person name="Pallen M.J."/>
        </authorList>
    </citation>
    <scope>NUCLEOTIDE SEQUENCE</scope>
    <source>
        <strain evidence="2">ChiHejej3B27-3195</strain>
    </source>
</reference>
<name>A0A9D2A6X3_9MICC</name>
<accession>A0A9D2A6X3</accession>
<dbReference type="Gene3D" id="1.10.540.10">
    <property type="entry name" value="Acyl-CoA dehydrogenase/oxidase, N-terminal domain"/>
    <property type="match status" value="1"/>
</dbReference>
<dbReference type="Proteomes" id="UP000824151">
    <property type="component" value="Unassembled WGS sequence"/>
</dbReference>
<dbReference type="SUPFAM" id="SSF56645">
    <property type="entry name" value="Acyl-CoA dehydrogenase NM domain-like"/>
    <property type="match status" value="1"/>
</dbReference>
<dbReference type="PANTHER" id="PTHR43884">
    <property type="entry name" value="ACYL-COA DEHYDROGENASE"/>
    <property type="match status" value="1"/>
</dbReference>
<feature type="domain" description="Acyl-CoA dehydrogenase/oxidase N-terminal" evidence="1">
    <location>
        <begin position="13"/>
        <end position="87"/>
    </location>
</feature>
<dbReference type="AlphaFoldDB" id="A0A9D2A6X3"/>
<evidence type="ECO:0000313" key="2">
    <source>
        <dbReference type="EMBL" id="HIW99798.1"/>
    </source>
</evidence>
<dbReference type="InterPro" id="IPR009100">
    <property type="entry name" value="AcylCoA_DH/oxidase_NM_dom_sf"/>
</dbReference>
<dbReference type="GO" id="GO:0050660">
    <property type="term" value="F:flavin adenine dinucleotide binding"/>
    <property type="evidence" value="ECO:0007669"/>
    <property type="project" value="InterPro"/>
</dbReference>
<reference evidence="2" key="2">
    <citation type="submission" date="2021-04" db="EMBL/GenBank/DDBJ databases">
        <authorList>
            <person name="Gilroy R."/>
        </authorList>
    </citation>
    <scope>NUCLEOTIDE SEQUENCE</scope>
    <source>
        <strain evidence="2">ChiHejej3B27-3195</strain>
    </source>
</reference>
<gene>
    <name evidence="2" type="ORF">H9871_06610</name>
</gene>
<dbReference type="Gene3D" id="2.40.110.10">
    <property type="entry name" value="Butyryl-CoA Dehydrogenase, subunit A, domain 2"/>
    <property type="match status" value="1"/>
</dbReference>
<sequence length="354" mass="37869">MSIPEEVLDWAATSAAEVDAGRAHPRDLFPVLAEAGLIALGAPANRDAGLAQQAAVVEALARRSLSTAFALWGHRMSIEYLATAGTDYADALLGELRSGHTPGVSGMASGFKNFVGAGDLDLSLERDGAGGYRLSGSLPWASNLYSDAVVISAAYAPEDTADDAGERQRVIVAFRLAQEGVTVGRDLNLLALQGTVSTYVTLDSVAITEEQVLSWAFRDFLRQCRPSFAILQTSFCLGLATESHARTEQKLTGVNAVFAEDHQDLGRRLSSARQRVCDYAQLVGGEQCSAQDVLSLRLTSGRLATESAALEVKTAGGKAYIVDSDVNRRYREATFIPVQSPSEAQLRWELSEGR</sequence>